<sequence>MHPEFSDVYIAETKASFADGYDPIFDSDLASLSLRSLVSVSRSQTIVSKIDGTGRFRIFFDFGARWSKVDNDSEPEPEPEPQVTVDSNEDDALIVIECGIVAEFLLSKRYEQTDLDNFALSEAVNYVIPYWKNYLISQCGLMRLQDLVLPDGDNK</sequence>
<dbReference type="HOGENOM" id="CLU_1641938_0_0_6"/>
<dbReference type="EMBL" id="AM181176">
    <property type="protein sequence ID" value="CAY50609.1"/>
    <property type="molecule type" value="Genomic_DNA"/>
</dbReference>
<dbReference type="Proteomes" id="UP001152918">
    <property type="component" value="Chromosome"/>
</dbReference>
<reference evidence="2" key="1">
    <citation type="journal article" date="2009" name="Genome Biol.">
        <title>Genomic and genetic analyses of diversity and plant interactions of Pseudomonas fluorescens.</title>
        <authorList>
            <person name="Silby M.W."/>
            <person name="Cerdeno-Tarraga A.M."/>
            <person name="Vernikos G.S."/>
            <person name="Giddens S.R."/>
            <person name="Jackson R.W."/>
            <person name="Preston G.M."/>
            <person name="Zhang X.X."/>
            <person name="Moon C.D."/>
            <person name="Gehrig S.M."/>
            <person name="Godfrey S.A."/>
            <person name="Knight C.G."/>
            <person name="Malone J.G."/>
            <person name="Robinson Z."/>
            <person name="Spiers A.J."/>
            <person name="Harris S."/>
            <person name="Challis G.L."/>
            <person name="Yaxley A.M."/>
            <person name="Harris D."/>
            <person name="Seeger K."/>
            <person name="Murphy L."/>
            <person name="Rutter S."/>
            <person name="Squares R."/>
            <person name="Quail M.A."/>
            <person name="Saunders E."/>
            <person name="Mavromatis K."/>
            <person name="Brettin T.S."/>
            <person name="Bentley S.D."/>
            <person name="Hothersall J."/>
            <person name="Stephens E."/>
            <person name="Thomas C.M."/>
            <person name="Parkhill J."/>
            <person name="Levy S.B."/>
            <person name="Rainey P.B."/>
            <person name="Thomson N.R."/>
        </authorList>
    </citation>
    <scope>NUCLEOTIDE SEQUENCE [LARGE SCALE GENOMIC DNA]</scope>
    <source>
        <strain evidence="2">SBW25</strain>
    </source>
</reference>
<reference evidence="1" key="2">
    <citation type="submission" date="2023-10" db="EMBL/GenBank/DDBJ databases">
        <authorList>
            <person name="Fortmann-Grote C."/>
        </authorList>
    </citation>
    <scope>NUCLEOTIDE SEQUENCE</scope>
    <source>
        <strain evidence="1">SBW25</strain>
    </source>
</reference>
<protein>
    <recommendedName>
        <fullName evidence="3">Preprotein translocase subunit SecB</fullName>
    </recommendedName>
</protein>
<accession>C3JZL7</accession>
<dbReference type="eggNOG" id="ENOG502ZZ37">
    <property type="taxonomic scope" value="Bacteria"/>
</dbReference>
<proteinExistence type="predicted"/>
<dbReference type="EMBL" id="OV986001">
    <property type="protein sequence ID" value="CAI2798323.1"/>
    <property type="molecule type" value="Genomic_DNA"/>
</dbReference>
<dbReference type="AlphaFoldDB" id="C3JZL7"/>
<gene>
    <name evidence="2" type="ordered locus">PFLU_4126C</name>
</gene>
<name>C3JZL7_PSEFS</name>
<evidence type="ECO:0008006" key="3">
    <source>
        <dbReference type="Google" id="ProtNLM"/>
    </source>
</evidence>
<evidence type="ECO:0000313" key="1">
    <source>
        <dbReference type="EMBL" id="CAI2798323.1"/>
    </source>
</evidence>
<organism evidence="2">
    <name type="scientific">Pseudomonas fluorescens (strain SBW25)</name>
    <dbReference type="NCBI Taxonomy" id="216595"/>
    <lineage>
        <taxon>Bacteria</taxon>
        <taxon>Pseudomonadati</taxon>
        <taxon>Pseudomonadota</taxon>
        <taxon>Gammaproteobacteria</taxon>
        <taxon>Pseudomonadales</taxon>
        <taxon>Pseudomonadaceae</taxon>
        <taxon>Pseudomonas</taxon>
    </lineage>
</organism>
<evidence type="ECO:0000313" key="2">
    <source>
        <dbReference type="EMBL" id="CAY50609.1"/>
    </source>
</evidence>
<dbReference type="KEGG" id="pfs:PFLU_4126C"/>